<feature type="compositionally biased region" description="Basic residues" evidence="1">
    <location>
        <begin position="34"/>
        <end position="45"/>
    </location>
</feature>
<keyword evidence="2" id="KW-0812">Transmembrane</keyword>
<dbReference type="EMBL" id="JBHSPR010000010">
    <property type="protein sequence ID" value="MFC6017085.1"/>
    <property type="molecule type" value="Genomic_DNA"/>
</dbReference>
<accession>A0ABW1K6E3</accession>
<dbReference type="RefSeq" id="WP_377421093.1">
    <property type="nucleotide sequence ID" value="NZ_JBHSPR010000010.1"/>
</dbReference>
<keyword evidence="4" id="KW-1185">Reference proteome</keyword>
<protein>
    <submittedName>
        <fullName evidence="3">Uncharacterized protein</fullName>
    </submittedName>
</protein>
<evidence type="ECO:0000313" key="3">
    <source>
        <dbReference type="EMBL" id="MFC6017085.1"/>
    </source>
</evidence>
<reference evidence="4" key="1">
    <citation type="journal article" date="2019" name="Int. J. Syst. Evol. Microbiol.">
        <title>The Global Catalogue of Microorganisms (GCM) 10K type strain sequencing project: providing services to taxonomists for standard genome sequencing and annotation.</title>
        <authorList>
            <consortium name="The Broad Institute Genomics Platform"/>
            <consortium name="The Broad Institute Genome Sequencing Center for Infectious Disease"/>
            <person name="Wu L."/>
            <person name="Ma J."/>
        </authorList>
    </citation>
    <scope>NUCLEOTIDE SEQUENCE [LARGE SCALE GENOMIC DNA]</scope>
    <source>
        <strain evidence="4">ZS-35-S2</strain>
    </source>
</reference>
<organism evidence="3 4">
    <name type="scientific">Plantactinospora solaniradicis</name>
    <dbReference type="NCBI Taxonomy" id="1723736"/>
    <lineage>
        <taxon>Bacteria</taxon>
        <taxon>Bacillati</taxon>
        <taxon>Actinomycetota</taxon>
        <taxon>Actinomycetes</taxon>
        <taxon>Micromonosporales</taxon>
        <taxon>Micromonosporaceae</taxon>
        <taxon>Plantactinospora</taxon>
    </lineage>
</organism>
<feature type="transmembrane region" description="Helical" evidence="2">
    <location>
        <begin position="6"/>
        <end position="25"/>
    </location>
</feature>
<proteinExistence type="predicted"/>
<keyword evidence="2" id="KW-0472">Membrane</keyword>
<evidence type="ECO:0000256" key="1">
    <source>
        <dbReference type="SAM" id="MobiDB-lite"/>
    </source>
</evidence>
<evidence type="ECO:0000256" key="2">
    <source>
        <dbReference type="SAM" id="Phobius"/>
    </source>
</evidence>
<sequence>MRAVTRYLPFAGIVLGTCAAAILAGRRDGPDGRRSRRRAGWRQLRRPGAPPR</sequence>
<keyword evidence="2" id="KW-1133">Transmembrane helix</keyword>
<comment type="caution">
    <text evidence="3">The sequence shown here is derived from an EMBL/GenBank/DDBJ whole genome shotgun (WGS) entry which is preliminary data.</text>
</comment>
<dbReference type="Proteomes" id="UP001596203">
    <property type="component" value="Unassembled WGS sequence"/>
</dbReference>
<gene>
    <name evidence="3" type="ORF">ACFP2T_12830</name>
</gene>
<evidence type="ECO:0000313" key="4">
    <source>
        <dbReference type="Proteomes" id="UP001596203"/>
    </source>
</evidence>
<feature type="region of interest" description="Disordered" evidence="1">
    <location>
        <begin position="25"/>
        <end position="52"/>
    </location>
</feature>
<name>A0ABW1K6E3_9ACTN</name>